<dbReference type="SUPFAM" id="SSF51182">
    <property type="entry name" value="RmlC-like cupins"/>
    <property type="match status" value="1"/>
</dbReference>
<comment type="similarity">
    <text evidence="2">Belongs to the CENP-C/MIF2 family.</text>
</comment>
<reference evidence="12" key="2">
    <citation type="submission" date="2025-09" db="UniProtKB">
        <authorList>
            <consortium name="Ensembl"/>
        </authorList>
    </citation>
    <scope>IDENTIFICATION</scope>
</reference>
<evidence type="ECO:0000256" key="5">
    <source>
        <dbReference type="ARBA" id="ARBA00053516"/>
    </source>
</evidence>
<feature type="compositionally biased region" description="Basic residues" evidence="10">
    <location>
        <begin position="540"/>
        <end position="549"/>
    </location>
</feature>
<evidence type="ECO:0000256" key="2">
    <source>
        <dbReference type="ARBA" id="ARBA00010291"/>
    </source>
</evidence>
<feature type="region of interest" description="Disordered" evidence="10">
    <location>
        <begin position="284"/>
        <end position="551"/>
    </location>
</feature>
<name>A0A8C4UL26_FALTI</name>
<dbReference type="GO" id="GO:0051315">
    <property type="term" value="P:attachment of mitotic spindle microtubules to kinetochore"/>
    <property type="evidence" value="ECO:0007669"/>
    <property type="project" value="TreeGrafter"/>
</dbReference>
<protein>
    <recommendedName>
        <fullName evidence="7">Centromere protein C</fullName>
    </recommendedName>
    <alternativeName>
        <fullName evidence="8">Centromere autoantigen C</fullName>
    </alternativeName>
    <alternativeName>
        <fullName evidence="9">Centromere protein C 1</fullName>
    </alternativeName>
</protein>
<dbReference type="GO" id="GO:0051382">
    <property type="term" value="P:kinetochore assembly"/>
    <property type="evidence" value="ECO:0007669"/>
    <property type="project" value="InterPro"/>
</dbReference>
<feature type="compositionally biased region" description="Basic and acidic residues" evidence="10">
    <location>
        <begin position="496"/>
        <end position="513"/>
    </location>
</feature>
<feature type="compositionally biased region" description="Basic and acidic residues" evidence="10">
    <location>
        <begin position="388"/>
        <end position="408"/>
    </location>
</feature>
<evidence type="ECO:0000313" key="12">
    <source>
        <dbReference type="Ensembl" id="ENSFTIP00000014167.1"/>
    </source>
</evidence>
<dbReference type="AlphaFoldDB" id="A0A8C4UL26"/>
<feature type="compositionally biased region" description="Acidic residues" evidence="10">
    <location>
        <begin position="602"/>
        <end position="617"/>
    </location>
</feature>
<evidence type="ECO:0000256" key="6">
    <source>
        <dbReference type="ARBA" id="ARBA00064952"/>
    </source>
</evidence>
<comment type="subcellular location">
    <subcellularLocation>
        <location evidence="1">Nucleus</location>
    </subcellularLocation>
</comment>
<evidence type="ECO:0000256" key="4">
    <source>
        <dbReference type="ARBA" id="ARBA00023242"/>
    </source>
</evidence>
<dbReference type="GO" id="GO:0000776">
    <property type="term" value="C:kinetochore"/>
    <property type="evidence" value="ECO:0007669"/>
    <property type="project" value="InterPro"/>
</dbReference>
<feature type="compositionally biased region" description="Polar residues" evidence="10">
    <location>
        <begin position="429"/>
        <end position="451"/>
    </location>
</feature>
<dbReference type="PANTHER" id="PTHR16684:SF11">
    <property type="entry name" value="CENTROMERE PROTEIN C"/>
    <property type="match status" value="1"/>
</dbReference>
<keyword evidence="4" id="KW-0539">Nucleus</keyword>
<accession>A0A8C4UL26</accession>
<dbReference type="InterPro" id="IPR014710">
    <property type="entry name" value="RmlC-like_jellyroll"/>
</dbReference>
<feature type="compositionally biased region" description="Basic residues" evidence="10">
    <location>
        <begin position="580"/>
        <end position="595"/>
    </location>
</feature>
<sequence>MTYLKPILGAETSVQVQDNCGNKVDVQPGQSILKFIKDCFESCDNLAKSSPSATRCSTPGVRNRKRKQSEKPETGLTNSVKRACNSTESLPPSPPKIVSSRGRSDEAPLKPAIRHDVADSKEAKSPVSKRETNNILEDVKATCKSPYLFLDSEDDHESVGSPLAEEMEVSPICVSCFDDQNASAAVESHGEVETLKEPQTGRDEQVVHKQGTEHTVVSSVQEKKSFSLVTLASVRTGTLGKRYAASIPPPPSSPVKDAVIENECEFLIDESDDISFDSWFSIPHKNKKSKKDGSETSVSKSQPSEKEKVQRKKGKNRVQVEGLTKQKMDDLDVGIPDLEGMSESDPVSDTEGKVPKSQRQISTPVGKTKKDAHRQSSSKQKKGTSWKPEAKERMLQSRLETKASDAEQCKTGVMASEDLPMPLVEHQQEQTVSPKKNLKSSEYLQSASKASQRLVHKKPTAKQKIPKDRVAKTLAESPRKKLKKSSQKRSKKKPQLQREETSDSKPGEEELQREPVNLTEVSTSPLRQKLRTSVIQNLAKSKKPKKPKMPKNVLHALESHSGANNKTPVKTLQHLTGSVKKSKKKEVSAKKIHCRTSKDVCSDPEDTESQTDSDDSSIQDLARKKGKLSDVKIKKNVRKCNMQRRLQDSFADEKVIGHESGAVLEHCDKCSSRSESYEPEYTSSDNSEDLNCQIRHLLSDEIARHKIVMPSNTPHVRRTKRIRLRPLEYWRGERVNYAMRPSGSLVISGIVHPETEPHRKIKQKDNGHKQKRHKRRSEAPADLKHTLADTSKPTVVLDPVTNKEVLLECVNTENSHSCFYKDESVEIYKNLNTSAFATGRLILKPFKEKGHQFVHVDTIAFHVIHGKIIVTLHKTSYYLTTGDYFYVPAGNGYNIRNLLNEESVLLFTQLKHRLKEGTVMLETSSA</sequence>
<dbReference type="Ensembl" id="ENSFTIT00000014767.1">
    <property type="protein sequence ID" value="ENSFTIP00000014167.1"/>
    <property type="gene ID" value="ENSFTIG00000009407.1"/>
</dbReference>
<evidence type="ECO:0000256" key="7">
    <source>
        <dbReference type="ARBA" id="ARBA00068530"/>
    </source>
</evidence>
<keyword evidence="13" id="KW-1185">Reference proteome</keyword>
<dbReference type="InterPro" id="IPR028386">
    <property type="entry name" value="CENP-C/Mif2/cnp3"/>
</dbReference>
<feature type="region of interest" description="Disordered" evidence="10">
    <location>
        <begin position="574"/>
        <end position="626"/>
    </location>
</feature>
<feature type="compositionally biased region" description="Polar residues" evidence="10">
    <location>
        <begin position="47"/>
        <end position="57"/>
    </location>
</feature>
<dbReference type="GO" id="GO:0005634">
    <property type="term" value="C:nucleus"/>
    <property type="evidence" value="ECO:0007669"/>
    <property type="project" value="UniProtKB-SubCell"/>
</dbReference>
<dbReference type="GO" id="GO:0051455">
    <property type="term" value="P:spindle attachment to meiosis I kinetochore"/>
    <property type="evidence" value="ECO:0007669"/>
    <property type="project" value="TreeGrafter"/>
</dbReference>
<evidence type="ECO:0000256" key="3">
    <source>
        <dbReference type="ARBA" id="ARBA00023125"/>
    </source>
</evidence>
<feature type="compositionally biased region" description="Basic and acidic residues" evidence="10">
    <location>
        <begin position="102"/>
        <end position="131"/>
    </location>
</feature>
<comment type="function">
    <text evidence="5">Component of the CENPA-NAC (nucleosome-associated) complex, a complex that plays a central role in assembly of kinetochore proteins, mitotic progression and chromosome segregation. The CENPA-NAC complex recruits the CENPA-CAD (nucleosome distal) complex and may be involved in incorporation of newly synthesized CENPA into centromeres. CENPC recruits DNA methylation and DNMT3B to both centromeric and pericentromeric satellite repeats and regulates the histone code in these regions.</text>
</comment>
<feature type="compositionally biased region" description="Polar residues" evidence="10">
    <location>
        <begin position="75"/>
        <end position="90"/>
    </location>
</feature>
<evidence type="ECO:0000259" key="11">
    <source>
        <dbReference type="Pfam" id="PF11699"/>
    </source>
</evidence>
<dbReference type="FunFam" id="2.60.120.10:FF:000033">
    <property type="entry name" value="Centromere protein C 1"/>
    <property type="match status" value="1"/>
</dbReference>
<dbReference type="Proteomes" id="UP000694562">
    <property type="component" value="Unplaced"/>
</dbReference>
<evidence type="ECO:0000313" key="13">
    <source>
        <dbReference type="Proteomes" id="UP000694562"/>
    </source>
</evidence>
<dbReference type="InterPro" id="IPR025974">
    <property type="entry name" value="Mif2/CENP-C_cupin"/>
</dbReference>
<evidence type="ECO:0000256" key="1">
    <source>
        <dbReference type="ARBA" id="ARBA00004123"/>
    </source>
</evidence>
<evidence type="ECO:0000256" key="8">
    <source>
        <dbReference type="ARBA" id="ARBA00082151"/>
    </source>
</evidence>
<feature type="compositionally biased region" description="Polar residues" evidence="10">
    <location>
        <begin position="519"/>
        <end position="539"/>
    </location>
</feature>
<reference evidence="12" key="1">
    <citation type="submission" date="2025-08" db="UniProtKB">
        <authorList>
            <consortium name="Ensembl"/>
        </authorList>
    </citation>
    <scope>IDENTIFICATION</scope>
</reference>
<dbReference type="InterPro" id="IPR011051">
    <property type="entry name" value="RmlC_Cupin_sf"/>
</dbReference>
<comment type="subunit">
    <text evidence="6">Oligomer. Component of the CENPA-NAC complex, at least composed of CENPA, CENPC, CENPH, CENPM, CENPN, CENPT and CENPU. The CENPA-NAC complex interacts with the CENPA-CAD complex, composed of CENPI, CENPK, CENPL, CENPO, CENPP, CENPQ, CENPR and CENPS. Binds to DAXX. Interacts with DNMT3B. Interacts directly with CENPA. Identified in a centromere complex containing histones H2A, H2B and H4, and at least CENPA, CENPB, CENPC, CENPT, CENPN, HJURP, SUPT16H, SSRP1 and RSF1. Interacts with MEIKIN.</text>
</comment>
<dbReference type="Pfam" id="PF11699">
    <property type="entry name" value="CENP-C_C"/>
    <property type="match status" value="1"/>
</dbReference>
<dbReference type="PANTHER" id="PTHR16684">
    <property type="entry name" value="CENTROMERE PROTEIN C"/>
    <property type="match status" value="1"/>
</dbReference>
<proteinExistence type="inferred from homology"/>
<feature type="region of interest" description="Disordered" evidence="10">
    <location>
        <begin position="751"/>
        <end position="781"/>
    </location>
</feature>
<feature type="compositionally biased region" description="Basic residues" evidence="10">
    <location>
        <begin position="480"/>
        <end position="495"/>
    </location>
</feature>
<dbReference type="OrthoDB" id="1939643at2759"/>
<keyword evidence="3" id="KW-0238">DNA-binding</keyword>
<evidence type="ECO:0000256" key="9">
    <source>
        <dbReference type="ARBA" id="ARBA00083562"/>
    </source>
</evidence>
<dbReference type="GO" id="GO:0019237">
    <property type="term" value="F:centromeric DNA binding"/>
    <property type="evidence" value="ECO:0007669"/>
    <property type="project" value="InterPro"/>
</dbReference>
<dbReference type="Gene3D" id="2.60.120.10">
    <property type="entry name" value="Jelly Rolls"/>
    <property type="match status" value="1"/>
</dbReference>
<organism evidence="12 13">
    <name type="scientific">Falco tinnunculus</name>
    <name type="common">Common kestrel</name>
    <dbReference type="NCBI Taxonomy" id="100819"/>
    <lineage>
        <taxon>Eukaryota</taxon>
        <taxon>Metazoa</taxon>
        <taxon>Chordata</taxon>
        <taxon>Craniata</taxon>
        <taxon>Vertebrata</taxon>
        <taxon>Euteleostomi</taxon>
        <taxon>Archelosauria</taxon>
        <taxon>Archosauria</taxon>
        <taxon>Dinosauria</taxon>
        <taxon>Saurischia</taxon>
        <taxon>Theropoda</taxon>
        <taxon>Coelurosauria</taxon>
        <taxon>Aves</taxon>
        <taxon>Neognathae</taxon>
        <taxon>Neoaves</taxon>
        <taxon>Telluraves</taxon>
        <taxon>Australaves</taxon>
        <taxon>Falconiformes</taxon>
        <taxon>Falconidae</taxon>
        <taxon>Falco</taxon>
    </lineage>
</organism>
<feature type="domain" description="Mif2/CENP-C cupin" evidence="11">
    <location>
        <begin position="827"/>
        <end position="909"/>
    </location>
</feature>
<feature type="region of interest" description="Disordered" evidence="10">
    <location>
        <begin position="47"/>
        <end position="131"/>
    </location>
</feature>
<dbReference type="GO" id="GO:0005721">
    <property type="term" value="C:pericentric heterochromatin"/>
    <property type="evidence" value="ECO:0007669"/>
    <property type="project" value="UniProtKB-ARBA"/>
</dbReference>
<evidence type="ECO:0000256" key="10">
    <source>
        <dbReference type="SAM" id="MobiDB-lite"/>
    </source>
</evidence>
<feature type="compositionally biased region" description="Basic and acidic residues" evidence="10">
    <location>
        <begin position="753"/>
        <end position="768"/>
    </location>
</feature>